<name>A0ABR0KPS7_9EURO</name>
<accession>A0ABR0KPS7</accession>
<dbReference type="PANTHER" id="PTHR11596">
    <property type="entry name" value="ALKALINE PHOSPHATASE"/>
    <property type="match status" value="1"/>
</dbReference>
<organism evidence="5 6">
    <name type="scientific">Lithohypha guttulata</name>
    <dbReference type="NCBI Taxonomy" id="1690604"/>
    <lineage>
        <taxon>Eukaryota</taxon>
        <taxon>Fungi</taxon>
        <taxon>Dikarya</taxon>
        <taxon>Ascomycota</taxon>
        <taxon>Pezizomycotina</taxon>
        <taxon>Eurotiomycetes</taxon>
        <taxon>Chaetothyriomycetidae</taxon>
        <taxon>Chaetothyriales</taxon>
        <taxon>Trichomeriaceae</taxon>
        <taxon>Lithohypha</taxon>
    </lineage>
</organism>
<feature type="signal peptide" evidence="4">
    <location>
        <begin position="1"/>
        <end position="22"/>
    </location>
</feature>
<protein>
    <recommendedName>
        <fullName evidence="1">alkaline phosphatase</fullName>
        <ecNumber evidence="1">3.1.3.1</ecNumber>
    </recommendedName>
</protein>
<dbReference type="PRINTS" id="PR00113">
    <property type="entry name" value="ALKPHPHTASE"/>
</dbReference>
<proteinExistence type="inferred from homology"/>
<dbReference type="InterPro" id="IPR001952">
    <property type="entry name" value="Alkaline_phosphatase"/>
</dbReference>
<feature type="compositionally biased region" description="Low complexity" evidence="3">
    <location>
        <begin position="674"/>
        <end position="727"/>
    </location>
</feature>
<dbReference type="Gene3D" id="3.40.720.10">
    <property type="entry name" value="Alkaline Phosphatase, subunit A"/>
    <property type="match status" value="1"/>
</dbReference>
<dbReference type="SMART" id="SM00098">
    <property type="entry name" value="alkPPc"/>
    <property type="match status" value="1"/>
</dbReference>
<dbReference type="SUPFAM" id="SSF53649">
    <property type="entry name" value="Alkaline phosphatase-like"/>
    <property type="match status" value="1"/>
</dbReference>
<dbReference type="PROSITE" id="PS51257">
    <property type="entry name" value="PROKAR_LIPOPROTEIN"/>
    <property type="match status" value="1"/>
</dbReference>
<sequence length="727" mass="78518">MRFSSSLATSVACSCLVGQVAAQTFRRLGTCPTLGCVFPPDQADFLPGQYFDIRLEVHAPLNGSEASLVPSGNPDTEFTFTIEKEGGGAVPVTQFFGVEETEIERWNFTYYETLFTQTAETPVFVDVAAKAYRKVALYEPGNYIATLNYYGDSQTVANWTVRAGSNQRKAKNTILFIGDGMAQSFITAARLMAHKIVNGKYQTTLAMDKFPITGIQMTHSIDSFITDSANSATALNTGHKSTVNALGVYADSSPDTFDDPKVETMAEMVQNLLGGGIGIISTAYIADATPAALNAHTRDRGEYAAIVDGFLNGYQNYSWVDWKGPDVLFGGGAEQFYPNEDSFLGRDYYAEFANQGYNVVNNATALAQTPNDERTLGIFTTGNLAVWLDRNIYTDNLNVSETDPFGGEGAAIDQPGLKEMTLKGLEILQTQYADEGFFMMVEAASIDKMMHVLDYDRALTDTLELDDVIRATIEHLTRTGDLADTQIVVTADHGHGFDVMGSVDTVYLQAQDDDRMKRGAVGTYEQSGLSQYVNPNTSAPVGSDKNAVYPNGEVFPNNFDPRYTFLQGACAFPDRRENYIVHKDGPRTPAVPLTEDEDDEDYYANPEDSPGGYIVNGTLPVGAPQGVHSLVDVSVFAMGPCQMDFAGVYNSIDIFFKMADCMGLARYEAPTNEASNSGSSNSTSSNSASSNSASPNSVAPAALNSAAPNSAAPNSAASSNAAQWQTW</sequence>
<dbReference type="InterPro" id="IPR017850">
    <property type="entry name" value="Alkaline_phosphatase_core_sf"/>
</dbReference>
<comment type="similarity">
    <text evidence="2">Belongs to the alkaline phosphatase family.</text>
</comment>
<dbReference type="Proteomes" id="UP001345013">
    <property type="component" value="Unassembled WGS sequence"/>
</dbReference>
<dbReference type="EC" id="3.1.3.1" evidence="1"/>
<gene>
    <name evidence="5" type="ORF">LTR24_000095</name>
</gene>
<dbReference type="EMBL" id="JAVRRG010000001">
    <property type="protein sequence ID" value="KAK5102536.1"/>
    <property type="molecule type" value="Genomic_DNA"/>
</dbReference>
<keyword evidence="4" id="KW-0732">Signal</keyword>
<dbReference type="CDD" id="cd16012">
    <property type="entry name" value="ALP"/>
    <property type="match status" value="1"/>
</dbReference>
<evidence type="ECO:0000256" key="2">
    <source>
        <dbReference type="RuleBase" id="RU003946"/>
    </source>
</evidence>
<reference evidence="5 6" key="1">
    <citation type="submission" date="2023-08" db="EMBL/GenBank/DDBJ databases">
        <title>Black Yeasts Isolated from many extreme environments.</title>
        <authorList>
            <person name="Coleine C."/>
            <person name="Stajich J.E."/>
            <person name="Selbmann L."/>
        </authorList>
    </citation>
    <scope>NUCLEOTIDE SEQUENCE [LARGE SCALE GENOMIC DNA]</scope>
    <source>
        <strain evidence="5 6">CCFEE 5885</strain>
    </source>
</reference>
<feature type="region of interest" description="Disordered" evidence="3">
    <location>
        <begin position="671"/>
        <end position="727"/>
    </location>
</feature>
<evidence type="ECO:0000313" key="5">
    <source>
        <dbReference type="EMBL" id="KAK5102536.1"/>
    </source>
</evidence>
<evidence type="ECO:0000256" key="3">
    <source>
        <dbReference type="SAM" id="MobiDB-lite"/>
    </source>
</evidence>
<evidence type="ECO:0000256" key="1">
    <source>
        <dbReference type="ARBA" id="ARBA00012647"/>
    </source>
</evidence>
<feature type="chain" id="PRO_5045639675" description="alkaline phosphatase" evidence="4">
    <location>
        <begin position="23"/>
        <end position="727"/>
    </location>
</feature>
<comment type="caution">
    <text evidence="5">The sequence shown here is derived from an EMBL/GenBank/DDBJ whole genome shotgun (WGS) entry which is preliminary data.</text>
</comment>
<dbReference type="Pfam" id="PF00245">
    <property type="entry name" value="Alk_phosphatase"/>
    <property type="match status" value="1"/>
</dbReference>
<keyword evidence="6" id="KW-1185">Reference proteome</keyword>
<evidence type="ECO:0000256" key="4">
    <source>
        <dbReference type="SAM" id="SignalP"/>
    </source>
</evidence>
<dbReference type="PANTHER" id="PTHR11596:SF72">
    <property type="entry name" value="ALKALINE PHOSPHATASE"/>
    <property type="match status" value="1"/>
</dbReference>
<evidence type="ECO:0000313" key="6">
    <source>
        <dbReference type="Proteomes" id="UP001345013"/>
    </source>
</evidence>